<evidence type="ECO:0000259" key="8">
    <source>
        <dbReference type="PROSITE" id="PS50271"/>
    </source>
</evidence>
<dbReference type="Gene3D" id="3.30.40.10">
    <property type="entry name" value="Zinc/RING finger domain, C3HC4 (zinc finger)"/>
    <property type="match status" value="2"/>
</dbReference>
<dbReference type="SMART" id="SM00290">
    <property type="entry name" value="ZnF_UBP"/>
    <property type="match status" value="1"/>
</dbReference>
<dbReference type="OrthoDB" id="273556at2759"/>
<dbReference type="GO" id="GO:0005737">
    <property type="term" value="C:cytoplasm"/>
    <property type="evidence" value="ECO:0007669"/>
    <property type="project" value="TreeGrafter"/>
</dbReference>
<evidence type="ECO:0000313" key="9">
    <source>
        <dbReference type="EMBL" id="KLO19289.1"/>
    </source>
</evidence>
<dbReference type="Pfam" id="PF13639">
    <property type="entry name" value="zf-RING_2"/>
    <property type="match status" value="1"/>
</dbReference>
<dbReference type="FunCoup" id="A0A0H2S5P3">
    <property type="interactions" value="802"/>
</dbReference>
<evidence type="ECO:0000256" key="6">
    <source>
        <dbReference type="SAM" id="MobiDB-lite"/>
    </source>
</evidence>
<dbReference type="InterPro" id="IPR001841">
    <property type="entry name" value="Znf_RING"/>
</dbReference>
<reference evidence="9 10" key="1">
    <citation type="submission" date="2015-04" db="EMBL/GenBank/DDBJ databases">
        <title>Complete genome sequence of Schizopora paradoxa KUC8140, a cosmopolitan wood degrader in East Asia.</title>
        <authorList>
            <consortium name="DOE Joint Genome Institute"/>
            <person name="Min B."/>
            <person name="Park H."/>
            <person name="Jang Y."/>
            <person name="Kim J.-J."/>
            <person name="Kim K.H."/>
            <person name="Pangilinan J."/>
            <person name="Lipzen A."/>
            <person name="Riley R."/>
            <person name="Grigoriev I.V."/>
            <person name="Spatafora J.W."/>
            <person name="Choi I.-G."/>
        </authorList>
    </citation>
    <scope>NUCLEOTIDE SEQUENCE [LARGE SCALE GENOMIC DNA]</scope>
    <source>
        <strain evidence="9 10">KUC8140</strain>
    </source>
</reference>
<evidence type="ECO:0000313" key="10">
    <source>
        <dbReference type="Proteomes" id="UP000053477"/>
    </source>
</evidence>
<evidence type="ECO:0000256" key="3">
    <source>
        <dbReference type="ARBA" id="ARBA00022833"/>
    </source>
</evidence>
<dbReference type="PANTHER" id="PTHR24007">
    <property type="entry name" value="BRCA1-ASSOCIATED PROTEIN"/>
    <property type="match status" value="1"/>
</dbReference>
<evidence type="ECO:0000256" key="4">
    <source>
        <dbReference type="PROSITE-ProRule" id="PRU00502"/>
    </source>
</evidence>
<keyword evidence="3" id="KW-0862">Zinc</keyword>
<dbReference type="Pfam" id="PF02148">
    <property type="entry name" value="zf-UBP"/>
    <property type="match status" value="1"/>
</dbReference>
<dbReference type="GO" id="GO:0016567">
    <property type="term" value="P:protein ubiquitination"/>
    <property type="evidence" value="ECO:0007669"/>
    <property type="project" value="TreeGrafter"/>
</dbReference>
<dbReference type="SMART" id="SM00184">
    <property type="entry name" value="RING"/>
    <property type="match status" value="1"/>
</dbReference>
<dbReference type="GO" id="GO:0008270">
    <property type="term" value="F:zinc ion binding"/>
    <property type="evidence" value="ECO:0007669"/>
    <property type="project" value="UniProtKB-KW"/>
</dbReference>
<gene>
    <name evidence="9" type="ORF">SCHPADRAFT_992818</name>
</gene>
<proteinExistence type="predicted"/>
<accession>A0A0H2S5P3</accession>
<dbReference type="STRING" id="27342.A0A0H2S5P3"/>
<keyword evidence="10" id="KW-1185">Reference proteome</keyword>
<keyword evidence="2 4" id="KW-0863">Zinc-finger</keyword>
<dbReference type="InParanoid" id="A0A0H2S5P3"/>
<dbReference type="Proteomes" id="UP000053477">
    <property type="component" value="Unassembled WGS sequence"/>
</dbReference>
<dbReference type="Pfam" id="PF07576">
    <property type="entry name" value="BRAP2"/>
    <property type="match status" value="1"/>
</dbReference>
<dbReference type="AlphaFoldDB" id="A0A0H2S5P3"/>
<evidence type="ECO:0000256" key="1">
    <source>
        <dbReference type="ARBA" id="ARBA00022723"/>
    </source>
</evidence>
<dbReference type="GO" id="GO:0007265">
    <property type="term" value="P:Ras protein signal transduction"/>
    <property type="evidence" value="ECO:0007669"/>
    <property type="project" value="TreeGrafter"/>
</dbReference>
<name>A0A0H2S5P3_9AGAM</name>
<organism evidence="9 10">
    <name type="scientific">Schizopora paradoxa</name>
    <dbReference type="NCBI Taxonomy" id="27342"/>
    <lineage>
        <taxon>Eukaryota</taxon>
        <taxon>Fungi</taxon>
        <taxon>Dikarya</taxon>
        <taxon>Basidiomycota</taxon>
        <taxon>Agaricomycotina</taxon>
        <taxon>Agaricomycetes</taxon>
        <taxon>Hymenochaetales</taxon>
        <taxon>Schizoporaceae</taxon>
        <taxon>Schizopora</taxon>
    </lineage>
</organism>
<feature type="domain" description="RING-type" evidence="7">
    <location>
        <begin position="270"/>
        <end position="310"/>
    </location>
</feature>
<evidence type="ECO:0000256" key="5">
    <source>
        <dbReference type="SAM" id="Coils"/>
    </source>
</evidence>
<dbReference type="SUPFAM" id="SSF57850">
    <property type="entry name" value="RING/U-box"/>
    <property type="match status" value="2"/>
</dbReference>
<dbReference type="InterPro" id="IPR011422">
    <property type="entry name" value="BRAP2/ETP1_RRM"/>
</dbReference>
<dbReference type="PANTHER" id="PTHR24007:SF7">
    <property type="entry name" value="BRCA1-ASSOCIATED PROTEIN"/>
    <property type="match status" value="1"/>
</dbReference>
<dbReference type="InterPro" id="IPR001607">
    <property type="entry name" value="Znf_UBP"/>
</dbReference>
<feature type="coiled-coil region" evidence="5">
    <location>
        <begin position="455"/>
        <end position="578"/>
    </location>
</feature>
<dbReference type="PROSITE" id="PS50089">
    <property type="entry name" value="ZF_RING_2"/>
    <property type="match status" value="1"/>
</dbReference>
<dbReference type="PROSITE" id="PS50271">
    <property type="entry name" value="ZF_UBP"/>
    <property type="match status" value="1"/>
</dbReference>
<dbReference type="CDD" id="cd16457">
    <property type="entry name" value="RING-H2_BRAP2"/>
    <property type="match status" value="1"/>
</dbReference>
<dbReference type="InterPro" id="IPR013083">
    <property type="entry name" value="Znf_RING/FYVE/PHD"/>
</dbReference>
<dbReference type="EMBL" id="KQ085887">
    <property type="protein sequence ID" value="KLO19289.1"/>
    <property type="molecule type" value="Genomic_DNA"/>
</dbReference>
<feature type="region of interest" description="Disordered" evidence="6">
    <location>
        <begin position="125"/>
        <end position="148"/>
    </location>
</feature>
<dbReference type="GO" id="GO:0061630">
    <property type="term" value="F:ubiquitin protein ligase activity"/>
    <property type="evidence" value="ECO:0007669"/>
    <property type="project" value="TreeGrafter"/>
</dbReference>
<protein>
    <submittedName>
        <fullName evidence="9">Zf-UBP-domain-containing protein</fullName>
    </submittedName>
</protein>
<feature type="compositionally biased region" description="Low complexity" evidence="6">
    <location>
        <begin position="129"/>
        <end position="143"/>
    </location>
</feature>
<dbReference type="InterPro" id="IPR047243">
    <property type="entry name" value="RING-H2_BRAP2"/>
</dbReference>
<sequence length="625" mass="69655">MSAYTITISLDSRNSFRNEESKKLIASLSKPESIFQALPNHTPAPISKRRDTLLNRKKRDYRFGPIRIDWIDFEEMSAGSPVQKEKSKDWNTSVAVFEPSSSQTAGTTNLPEGIVHIFKESPHVHASSETKASTSKPSSSTLSFPQALPQGQSYGENSNIVAVLAVPAWMTPSDFLAFVAPAADTMKHLRLVRDVSPNRTMVIIQFKQHHDAVVFIEEFNGHPFNSIEPEICNVVRVSSVKVEEDDPITLTVTRTANSSHASGSYELPTCPVCLDRMDATVTGLVTVPCSHTFHCTCLSKWGDSRCPVCRYSQLALSSTSVSPSGESVYEPPPSGVTSCSDCDSRINLWICLICGNIGCGRQGRAHAKSHYELTTHLYAMELETQRVWDYAGDNYVHRLIQNKADGKLVELPPAAGIETGNANGRRQGPGEDDNLKAEKMEIMAMQYSQILQRAMDDQRATYEEQSSELKRKLEDTQRKLEILSNDFDSKMEAAQEVYVNKLKESEDQRSELEKDKVKAERKVEKLTELSRKLHDDLKTEKAITEGLMKNMDSMKKKIELADNEKKELSSKVSDLEDQMRDVMFFLEAREKIEKGGEVIGEAAGGSIVVQTPPTPRSVKKKKKGG</sequence>
<evidence type="ECO:0000259" key="7">
    <source>
        <dbReference type="PROSITE" id="PS50089"/>
    </source>
</evidence>
<dbReference type="CDD" id="cd22249">
    <property type="entry name" value="UDM1_RNF168_RNF169-like"/>
    <property type="match status" value="1"/>
</dbReference>
<keyword evidence="5" id="KW-0175">Coiled coil</keyword>
<feature type="domain" description="UBP-type" evidence="8">
    <location>
        <begin position="304"/>
        <end position="415"/>
    </location>
</feature>
<keyword evidence="1" id="KW-0479">Metal-binding</keyword>
<evidence type="ECO:0000256" key="2">
    <source>
        <dbReference type="ARBA" id="ARBA00022771"/>
    </source>
</evidence>